<protein>
    <recommendedName>
        <fullName evidence="2">CAAX prenyl protease 2/Lysostaphin resistance protein A-like domain-containing protein</fullName>
    </recommendedName>
</protein>
<name>A0A853C2A8_9ACTN</name>
<dbReference type="GO" id="GO:0004175">
    <property type="term" value="F:endopeptidase activity"/>
    <property type="evidence" value="ECO:0007669"/>
    <property type="project" value="UniProtKB-ARBA"/>
</dbReference>
<evidence type="ECO:0000313" key="4">
    <source>
        <dbReference type="Proteomes" id="UP000530424"/>
    </source>
</evidence>
<dbReference type="InterPro" id="IPR003675">
    <property type="entry name" value="Rce1/LyrA-like_dom"/>
</dbReference>
<proteinExistence type="predicted"/>
<accession>A0A853C2A8</accession>
<evidence type="ECO:0000259" key="2">
    <source>
        <dbReference type="Pfam" id="PF02517"/>
    </source>
</evidence>
<keyword evidence="4" id="KW-1185">Reference proteome</keyword>
<dbReference type="GO" id="GO:0080120">
    <property type="term" value="P:CAAX-box protein maturation"/>
    <property type="evidence" value="ECO:0007669"/>
    <property type="project" value="UniProtKB-ARBA"/>
</dbReference>
<feature type="domain" description="CAAX prenyl protease 2/Lysostaphin resistance protein A-like" evidence="2">
    <location>
        <begin position="158"/>
        <end position="250"/>
    </location>
</feature>
<feature type="transmembrane region" description="Helical" evidence="1">
    <location>
        <begin position="69"/>
        <end position="93"/>
    </location>
</feature>
<keyword evidence="1" id="KW-0812">Transmembrane</keyword>
<evidence type="ECO:0000313" key="3">
    <source>
        <dbReference type="EMBL" id="NYJ00718.1"/>
    </source>
</evidence>
<feature type="transmembrane region" description="Helical" evidence="1">
    <location>
        <begin position="272"/>
        <end position="292"/>
    </location>
</feature>
<reference evidence="3 4" key="1">
    <citation type="submission" date="2020-07" db="EMBL/GenBank/DDBJ databases">
        <title>Sequencing the genomes of 1000 actinobacteria strains.</title>
        <authorList>
            <person name="Klenk H.-P."/>
        </authorList>
    </citation>
    <scope>NUCLEOTIDE SEQUENCE [LARGE SCALE GENOMIC DNA]</scope>
    <source>
        <strain evidence="3 4">DSM 103833</strain>
    </source>
</reference>
<organism evidence="3 4">
    <name type="scientific">Nocardioides thalensis</name>
    <dbReference type="NCBI Taxonomy" id="1914755"/>
    <lineage>
        <taxon>Bacteria</taxon>
        <taxon>Bacillati</taxon>
        <taxon>Actinomycetota</taxon>
        <taxon>Actinomycetes</taxon>
        <taxon>Propionibacteriales</taxon>
        <taxon>Nocardioidaceae</taxon>
        <taxon>Nocardioides</taxon>
    </lineage>
</organism>
<gene>
    <name evidence="3" type="ORF">HNR19_001416</name>
</gene>
<dbReference type="Pfam" id="PF02517">
    <property type="entry name" value="Rce1-like"/>
    <property type="match status" value="1"/>
</dbReference>
<feature type="transmembrane region" description="Helical" evidence="1">
    <location>
        <begin position="114"/>
        <end position="138"/>
    </location>
</feature>
<feature type="transmembrane region" description="Helical" evidence="1">
    <location>
        <begin position="193"/>
        <end position="212"/>
    </location>
</feature>
<comment type="caution">
    <text evidence="3">The sequence shown here is derived from an EMBL/GenBank/DDBJ whole genome shotgun (WGS) entry which is preliminary data.</text>
</comment>
<evidence type="ECO:0000256" key="1">
    <source>
        <dbReference type="SAM" id="Phobius"/>
    </source>
</evidence>
<dbReference type="AlphaFoldDB" id="A0A853C2A8"/>
<keyword evidence="1" id="KW-0472">Membrane</keyword>
<feature type="transmembrane region" description="Helical" evidence="1">
    <location>
        <begin position="32"/>
        <end position="57"/>
    </location>
</feature>
<keyword evidence="1" id="KW-1133">Transmembrane helix</keyword>
<dbReference type="Proteomes" id="UP000530424">
    <property type="component" value="Unassembled WGS sequence"/>
</dbReference>
<sequence length="315" mass="32985">MLSADPGPARPEEPLGYHQLHRLGRQGIGWSALALFVTVVVGYVAANVVVLAVAVVADLAGTTVETDPVTPAGLTALNLVWAVAIPVTWLALFAGHGLRPGWLASVVGRVRWRWLVVCLGLSLVALVATIVVSMFFPQQPGAEVSGELNDWSARTRDFVLVIVLLTPLQAAGEEFAFRGYLTQAFGGLVGGRLAAPVAVAVPALLFALAHGAQSAPVFVDRLAFGLVAGALTILTGGLEAGIAMHVLNNWTAFGLALAFGDLDASLTPDGGTWWTLPGTLTQSFVFLGLVLWSARRRGVETAWEGGVLEGPGSRR</sequence>
<dbReference type="EMBL" id="JACCFP010000001">
    <property type="protein sequence ID" value="NYJ00718.1"/>
    <property type="molecule type" value="Genomic_DNA"/>
</dbReference>
<dbReference type="RefSeq" id="WP_179667268.1">
    <property type="nucleotide sequence ID" value="NZ_JACCFP010000001.1"/>
</dbReference>
<feature type="transmembrane region" description="Helical" evidence="1">
    <location>
        <begin position="218"/>
        <end position="235"/>
    </location>
</feature>